<dbReference type="InterPro" id="IPR011035">
    <property type="entry name" value="Ribosomal_bL25/Gln-tRNA_synth"/>
</dbReference>
<dbReference type="SUPFAM" id="SSF50715">
    <property type="entry name" value="Ribosomal protein L25-like"/>
    <property type="match status" value="1"/>
</dbReference>
<dbReference type="GO" id="GO:0006412">
    <property type="term" value="P:translation"/>
    <property type="evidence" value="ECO:0007669"/>
    <property type="project" value="UniProtKB-UniRule"/>
</dbReference>
<dbReference type="GO" id="GO:0008097">
    <property type="term" value="F:5S rRNA binding"/>
    <property type="evidence" value="ECO:0007669"/>
    <property type="project" value="InterPro"/>
</dbReference>
<dbReference type="InterPro" id="IPR001021">
    <property type="entry name" value="Ribosomal_bL25_long"/>
</dbReference>
<name>A0A226BXC0_9FIRM</name>
<evidence type="ECO:0000256" key="3">
    <source>
        <dbReference type="ARBA" id="ARBA00022980"/>
    </source>
</evidence>
<accession>A0A226BXC0</accession>
<evidence type="ECO:0000259" key="8">
    <source>
        <dbReference type="Pfam" id="PF14693"/>
    </source>
</evidence>
<keyword evidence="1 5" id="KW-0699">rRNA-binding</keyword>
<dbReference type="NCBIfam" id="TIGR00731">
    <property type="entry name" value="bL25_bact_ctc"/>
    <property type="match status" value="1"/>
</dbReference>
<dbReference type="InterPro" id="IPR020057">
    <property type="entry name" value="Ribosomal_bL25_b-dom"/>
</dbReference>
<feature type="region of interest" description="Disordered" evidence="6">
    <location>
        <begin position="165"/>
        <end position="205"/>
    </location>
</feature>
<sequence>MERKELAVKVREVTRKSEVKKLREQDQIPGVLYGRETGSTKIQVNRRELFDALSTAAGDNVLLDLKLDNGETYPVVFKEIQKDPIKGFYLHVDFHTIDLKEKIQVNVPINIEGEPKGVEAGGVAQYQLREVEIECLPTQIPDDIVVDVSEVDLNGSINVGDLPLPEGSELITHPDETIMSVVAPEEESTDEESEEAEEDEEEGSE</sequence>
<evidence type="ECO:0000313" key="10">
    <source>
        <dbReference type="Proteomes" id="UP000214588"/>
    </source>
</evidence>
<evidence type="ECO:0000256" key="1">
    <source>
        <dbReference type="ARBA" id="ARBA00022730"/>
    </source>
</evidence>
<reference evidence="9 10" key="1">
    <citation type="submission" date="2017-06" db="EMBL/GenBank/DDBJ databases">
        <title>Draft Genome Sequence of Natranaerobius trueperi halophilic, alkalithermophilic bacteria from soda lakes.</title>
        <authorList>
            <person name="Zhao B."/>
        </authorList>
    </citation>
    <scope>NUCLEOTIDE SEQUENCE [LARGE SCALE GENOMIC DNA]</scope>
    <source>
        <strain evidence="9 10">DSM 18760</strain>
    </source>
</reference>
<dbReference type="HAMAP" id="MF_01334">
    <property type="entry name" value="Ribosomal_bL25_CTC"/>
    <property type="match status" value="1"/>
</dbReference>
<dbReference type="OrthoDB" id="9790002at2"/>
<feature type="compositionally biased region" description="Acidic residues" evidence="6">
    <location>
        <begin position="184"/>
        <end position="205"/>
    </location>
</feature>
<evidence type="ECO:0000256" key="2">
    <source>
        <dbReference type="ARBA" id="ARBA00022884"/>
    </source>
</evidence>
<dbReference type="AlphaFoldDB" id="A0A226BXC0"/>
<dbReference type="Proteomes" id="UP000214588">
    <property type="component" value="Unassembled WGS sequence"/>
</dbReference>
<comment type="subunit">
    <text evidence="5">Part of the 50S ribosomal subunit; part of the 5S rRNA/L5/L18/L25 subcomplex. Contacts the 5S rRNA. Binds to the 5S rRNA independently of L5 and L18.</text>
</comment>
<dbReference type="RefSeq" id="WP_089023678.1">
    <property type="nucleotide sequence ID" value="NZ_NIQC01000014.1"/>
</dbReference>
<dbReference type="PANTHER" id="PTHR33284:SF1">
    <property type="entry name" value="RIBOSOMAL PROTEIN L25_GLN-TRNA SYNTHETASE, ANTI-CODON-BINDING DOMAIN-CONTAINING PROTEIN"/>
    <property type="match status" value="1"/>
</dbReference>
<feature type="domain" description="Large ribosomal subunit protein bL25 beta" evidence="8">
    <location>
        <begin position="102"/>
        <end position="184"/>
    </location>
</feature>
<dbReference type="PANTHER" id="PTHR33284">
    <property type="entry name" value="RIBOSOMAL PROTEIN L25/GLN-TRNA SYNTHETASE, ANTI-CODON-BINDING DOMAIN-CONTAINING PROTEIN"/>
    <property type="match status" value="1"/>
</dbReference>
<evidence type="ECO:0000256" key="5">
    <source>
        <dbReference type="HAMAP-Rule" id="MF_01334"/>
    </source>
</evidence>
<dbReference type="CDD" id="cd00495">
    <property type="entry name" value="Ribosomal_L25_TL5_CTC"/>
    <property type="match status" value="1"/>
</dbReference>
<dbReference type="Pfam" id="PF01386">
    <property type="entry name" value="Ribosomal_L25p"/>
    <property type="match status" value="1"/>
</dbReference>
<dbReference type="Gene3D" id="2.170.120.20">
    <property type="entry name" value="Ribosomal protein L25, beta domain"/>
    <property type="match status" value="1"/>
</dbReference>
<dbReference type="InterPro" id="IPR037121">
    <property type="entry name" value="Ribosomal_bL25_C"/>
</dbReference>
<evidence type="ECO:0000256" key="4">
    <source>
        <dbReference type="ARBA" id="ARBA00023274"/>
    </source>
</evidence>
<feature type="domain" description="Large ribosomal subunit protein bL25 L25" evidence="7">
    <location>
        <begin position="6"/>
        <end position="94"/>
    </location>
</feature>
<evidence type="ECO:0000313" key="9">
    <source>
        <dbReference type="EMBL" id="OWZ83663.1"/>
    </source>
</evidence>
<dbReference type="GO" id="GO:0022625">
    <property type="term" value="C:cytosolic large ribosomal subunit"/>
    <property type="evidence" value="ECO:0007669"/>
    <property type="project" value="TreeGrafter"/>
</dbReference>
<proteinExistence type="inferred from homology"/>
<dbReference type="EMBL" id="NIQC01000014">
    <property type="protein sequence ID" value="OWZ83663.1"/>
    <property type="molecule type" value="Genomic_DNA"/>
</dbReference>
<dbReference type="GO" id="GO:0003735">
    <property type="term" value="F:structural constituent of ribosome"/>
    <property type="evidence" value="ECO:0007669"/>
    <property type="project" value="InterPro"/>
</dbReference>
<organism evidence="9 10">
    <name type="scientific">Natranaerobius trueperi</name>
    <dbReference type="NCBI Taxonomy" id="759412"/>
    <lineage>
        <taxon>Bacteria</taxon>
        <taxon>Bacillati</taxon>
        <taxon>Bacillota</taxon>
        <taxon>Clostridia</taxon>
        <taxon>Natranaerobiales</taxon>
        <taxon>Natranaerobiaceae</taxon>
        <taxon>Natranaerobius</taxon>
    </lineage>
</organism>
<dbReference type="InterPro" id="IPR020930">
    <property type="entry name" value="Ribosomal_uL5_bac-type"/>
</dbReference>
<keyword evidence="2 5" id="KW-0694">RNA-binding</keyword>
<comment type="caution">
    <text evidence="9">The sequence shown here is derived from an EMBL/GenBank/DDBJ whole genome shotgun (WGS) entry which is preliminary data.</text>
</comment>
<dbReference type="Gene3D" id="2.40.240.10">
    <property type="entry name" value="Ribosomal Protein L25, Chain P"/>
    <property type="match status" value="1"/>
</dbReference>
<keyword evidence="10" id="KW-1185">Reference proteome</keyword>
<keyword evidence="4 5" id="KW-0687">Ribonucleoprotein</keyword>
<comment type="similarity">
    <text evidence="5">Belongs to the bacterial ribosomal protein bL25 family. CTC subfamily.</text>
</comment>
<protein>
    <recommendedName>
        <fullName evidence="5">Large ribosomal subunit protein bL25</fullName>
    </recommendedName>
    <alternativeName>
        <fullName evidence="5">General stress protein CTC</fullName>
    </alternativeName>
</protein>
<gene>
    <name evidence="5" type="primary">rplY</name>
    <name evidence="5" type="synonym">ctc</name>
    <name evidence="9" type="ORF">CDO51_07530</name>
</gene>
<dbReference type="InterPro" id="IPR029751">
    <property type="entry name" value="Ribosomal_L25_dom"/>
</dbReference>
<comment type="function">
    <text evidence="5">This is one of the proteins that binds to the 5S RNA in the ribosome where it forms part of the central protuberance.</text>
</comment>
<evidence type="ECO:0000256" key="6">
    <source>
        <dbReference type="SAM" id="MobiDB-lite"/>
    </source>
</evidence>
<evidence type="ECO:0000259" key="7">
    <source>
        <dbReference type="Pfam" id="PF01386"/>
    </source>
</evidence>
<keyword evidence="3 5" id="KW-0689">Ribosomal protein</keyword>
<dbReference type="Pfam" id="PF14693">
    <property type="entry name" value="Ribosomal_TL5_C"/>
    <property type="match status" value="1"/>
</dbReference>
<dbReference type="InterPro" id="IPR020056">
    <property type="entry name" value="Rbsml_bL25/Gln-tRNA_synth_N"/>
</dbReference>